<dbReference type="OrthoDB" id="1746275at2759"/>
<gene>
    <name evidence="1" type="ORF">Bca52824_089415</name>
</gene>
<dbReference type="EMBL" id="JAAMPC010000017">
    <property type="protein sequence ID" value="KAG2249787.1"/>
    <property type="molecule type" value="Genomic_DNA"/>
</dbReference>
<organism evidence="1 2">
    <name type="scientific">Brassica carinata</name>
    <name type="common">Ethiopian mustard</name>
    <name type="synonym">Abyssinian cabbage</name>
    <dbReference type="NCBI Taxonomy" id="52824"/>
    <lineage>
        <taxon>Eukaryota</taxon>
        <taxon>Viridiplantae</taxon>
        <taxon>Streptophyta</taxon>
        <taxon>Embryophyta</taxon>
        <taxon>Tracheophyta</taxon>
        <taxon>Spermatophyta</taxon>
        <taxon>Magnoliopsida</taxon>
        <taxon>eudicotyledons</taxon>
        <taxon>Gunneridae</taxon>
        <taxon>Pentapetalae</taxon>
        <taxon>rosids</taxon>
        <taxon>malvids</taxon>
        <taxon>Brassicales</taxon>
        <taxon>Brassicaceae</taxon>
        <taxon>Brassiceae</taxon>
        <taxon>Brassica</taxon>
    </lineage>
</organism>
<protein>
    <submittedName>
        <fullName evidence="1">Uncharacterized protein</fullName>
    </submittedName>
</protein>
<name>A0A8X7PF54_BRACI</name>
<sequence length="65" mass="7813">MALHNFIRDSNHEDCDFAHWERVEEYEHHGDEDDHVAYVPAGDRVMEAIRDSITEEMARERRLPY</sequence>
<evidence type="ECO:0000313" key="1">
    <source>
        <dbReference type="EMBL" id="KAG2249787.1"/>
    </source>
</evidence>
<evidence type="ECO:0000313" key="2">
    <source>
        <dbReference type="Proteomes" id="UP000886595"/>
    </source>
</evidence>
<dbReference type="Proteomes" id="UP000886595">
    <property type="component" value="Unassembled WGS sequence"/>
</dbReference>
<dbReference type="AlphaFoldDB" id="A0A8X7PF54"/>
<proteinExistence type="predicted"/>
<keyword evidence="2" id="KW-1185">Reference proteome</keyword>
<reference evidence="1 2" key="1">
    <citation type="submission" date="2020-02" db="EMBL/GenBank/DDBJ databases">
        <authorList>
            <person name="Ma Q."/>
            <person name="Huang Y."/>
            <person name="Song X."/>
            <person name="Pei D."/>
        </authorList>
    </citation>
    <scope>NUCLEOTIDE SEQUENCE [LARGE SCALE GENOMIC DNA]</scope>
    <source>
        <strain evidence="1">Sxm20200214</strain>
        <tissue evidence="1">Leaf</tissue>
    </source>
</reference>
<accession>A0A8X7PF54</accession>
<comment type="caution">
    <text evidence="1">The sequence shown here is derived from an EMBL/GenBank/DDBJ whole genome shotgun (WGS) entry which is preliminary data.</text>
</comment>